<reference evidence="9" key="1">
    <citation type="submission" date="2016-10" db="EMBL/GenBank/DDBJ databases">
        <authorList>
            <person name="Varghese N."/>
            <person name="Submissions S."/>
        </authorList>
    </citation>
    <scope>NUCLEOTIDE SEQUENCE [LARGE SCALE GENOMIC DNA]</scope>
    <source>
        <strain evidence="9">CGMCC 1.3431</strain>
    </source>
</reference>
<feature type="domain" description="Rhodanese" evidence="7">
    <location>
        <begin position="15"/>
        <end position="130"/>
    </location>
</feature>
<sequence>MTTQIEPQDLAKLVDDGAVKILDGSWALDGTDMRALYRANHIPGAQFFDLDAIADHSTPLPHMAPSPDQFAAAVGQMGISETDHVVIYDRQGLFSAARVWWTFRLMGHEKVQVLRGGLPAWQAGGFPVTNQVSAPIPTTYATRHIVENIINISDLQSAIKTNDSLILDARPKARFESTAPEPRAGLRSGHMPGSRSLPFGELVSDGALKPRNELEIIFHSYGVSDAKPIVTTCGSGVTAAIISMALFEAGHTSARLYDGSWAEWGQEGLDTPIVIGP</sequence>
<dbReference type="PANTHER" id="PTHR11364">
    <property type="entry name" value="THIOSULFATE SULFERTANSFERASE"/>
    <property type="match status" value="1"/>
</dbReference>
<dbReference type="FunFam" id="3.40.250.10:FF:000001">
    <property type="entry name" value="Sulfurtransferase"/>
    <property type="match status" value="1"/>
</dbReference>
<protein>
    <recommendedName>
        <fullName evidence="6">Sulfurtransferase</fullName>
    </recommendedName>
</protein>
<dbReference type="Gene3D" id="3.40.250.10">
    <property type="entry name" value="Rhodanese-like domain"/>
    <property type="match status" value="2"/>
</dbReference>
<evidence type="ECO:0000259" key="7">
    <source>
        <dbReference type="PROSITE" id="PS50206"/>
    </source>
</evidence>
<gene>
    <name evidence="8" type="ORF">SAMN02927928_0441</name>
</gene>
<evidence type="ECO:0000256" key="5">
    <source>
        <dbReference type="ARBA" id="ARBA00051793"/>
    </source>
</evidence>
<accession>A0A1G4PKB6</accession>
<dbReference type="Pfam" id="PF00581">
    <property type="entry name" value="Rhodanese"/>
    <property type="match status" value="2"/>
</dbReference>
<dbReference type="EMBL" id="FMTS01000001">
    <property type="protein sequence ID" value="SCW32631.1"/>
    <property type="molecule type" value="Genomic_DNA"/>
</dbReference>
<evidence type="ECO:0000313" key="9">
    <source>
        <dbReference type="Proteomes" id="UP000199150"/>
    </source>
</evidence>
<comment type="subcellular location">
    <subcellularLocation>
        <location evidence="1">Cytoplasm</location>
    </subcellularLocation>
</comment>
<dbReference type="Proteomes" id="UP000199150">
    <property type="component" value="Unassembled WGS sequence"/>
</dbReference>
<dbReference type="STRING" id="260084.SAMN02927928_0441"/>
<dbReference type="InterPro" id="IPR001763">
    <property type="entry name" value="Rhodanese-like_dom"/>
</dbReference>
<dbReference type="RefSeq" id="WP_090643130.1">
    <property type="nucleotide sequence ID" value="NZ_CBCRYE010000001.1"/>
</dbReference>
<keyword evidence="2" id="KW-0963">Cytoplasm</keyword>
<dbReference type="OrthoDB" id="9781034at2"/>
<evidence type="ECO:0000256" key="1">
    <source>
        <dbReference type="ARBA" id="ARBA00004496"/>
    </source>
</evidence>
<evidence type="ECO:0000256" key="2">
    <source>
        <dbReference type="ARBA" id="ARBA00022490"/>
    </source>
</evidence>
<name>A0A1G4PKB6_9CAUL</name>
<organism evidence="8 9">
    <name type="scientific">Asticcacaulis taihuensis</name>
    <dbReference type="NCBI Taxonomy" id="260084"/>
    <lineage>
        <taxon>Bacteria</taxon>
        <taxon>Pseudomonadati</taxon>
        <taxon>Pseudomonadota</taxon>
        <taxon>Alphaproteobacteria</taxon>
        <taxon>Caulobacterales</taxon>
        <taxon>Caulobacteraceae</taxon>
        <taxon>Asticcacaulis</taxon>
    </lineage>
</organism>
<comment type="catalytic activity">
    <reaction evidence="5">
        <text>2-oxo-3-sulfanylpropanoate + [thioredoxin]-dithiol = [thioredoxin]-disulfide + hydrogen sulfide + pyruvate + H(+)</text>
        <dbReference type="Rhea" id="RHEA:21740"/>
        <dbReference type="Rhea" id="RHEA-COMP:10698"/>
        <dbReference type="Rhea" id="RHEA-COMP:10700"/>
        <dbReference type="ChEBI" id="CHEBI:15361"/>
        <dbReference type="ChEBI" id="CHEBI:15378"/>
        <dbReference type="ChEBI" id="CHEBI:29919"/>
        <dbReference type="ChEBI" id="CHEBI:29950"/>
        <dbReference type="ChEBI" id="CHEBI:50058"/>
        <dbReference type="ChEBI" id="CHEBI:57678"/>
        <dbReference type="EC" id="2.8.1.2"/>
    </reaction>
    <physiologicalReaction direction="left-to-right" evidence="5">
        <dbReference type="Rhea" id="RHEA:21741"/>
    </physiologicalReaction>
</comment>
<dbReference type="PANTHER" id="PTHR11364:SF27">
    <property type="entry name" value="SULFURTRANSFERASE"/>
    <property type="match status" value="1"/>
</dbReference>
<evidence type="ECO:0000256" key="3">
    <source>
        <dbReference type="ARBA" id="ARBA00022679"/>
    </source>
</evidence>
<dbReference type="GO" id="GO:0004792">
    <property type="term" value="F:thiosulfate-cyanide sulfurtransferase activity"/>
    <property type="evidence" value="ECO:0007669"/>
    <property type="project" value="InterPro"/>
</dbReference>
<keyword evidence="3 6" id="KW-0808">Transferase</keyword>
<evidence type="ECO:0000256" key="4">
    <source>
        <dbReference type="ARBA" id="ARBA00022737"/>
    </source>
</evidence>
<dbReference type="InterPro" id="IPR036873">
    <property type="entry name" value="Rhodanese-like_dom_sf"/>
</dbReference>
<keyword evidence="8" id="KW-0670">Pyruvate</keyword>
<proteinExistence type="predicted"/>
<dbReference type="CDD" id="cd01449">
    <property type="entry name" value="TST_Repeat_2"/>
    <property type="match status" value="1"/>
</dbReference>
<feature type="domain" description="Rhodanese" evidence="7">
    <location>
        <begin position="160"/>
        <end position="272"/>
    </location>
</feature>
<dbReference type="InterPro" id="IPR001307">
    <property type="entry name" value="Thiosulphate_STrfase_CS"/>
</dbReference>
<dbReference type="AlphaFoldDB" id="A0A1G4PKB6"/>
<dbReference type="SUPFAM" id="SSF52821">
    <property type="entry name" value="Rhodanese/Cell cycle control phosphatase"/>
    <property type="match status" value="2"/>
</dbReference>
<dbReference type="SMART" id="SM00450">
    <property type="entry name" value="RHOD"/>
    <property type="match status" value="2"/>
</dbReference>
<keyword evidence="4" id="KW-0677">Repeat</keyword>
<dbReference type="PROSITE" id="PS00683">
    <property type="entry name" value="RHODANESE_2"/>
    <property type="match status" value="1"/>
</dbReference>
<dbReference type="PROSITE" id="PS50206">
    <property type="entry name" value="RHODANESE_3"/>
    <property type="match status" value="2"/>
</dbReference>
<dbReference type="FunFam" id="3.40.250.10:FF:000015">
    <property type="entry name" value="Sulfurtransferase"/>
    <property type="match status" value="1"/>
</dbReference>
<evidence type="ECO:0000313" key="8">
    <source>
        <dbReference type="EMBL" id="SCW32631.1"/>
    </source>
</evidence>
<evidence type="ECO:0000256" key="6">
    <source>
        <dbReference type="RuleBase" id="RU000507"/>
    </source>
</evidence>
<dbReference type="PROSITE" id="PS00380">
    <property type="entry name" value="RHODANESE_1"/>
    <property type="match status" value="1"/>
</dbReference>
<dbReference type="NCBIfam" id="NF008557">
    <property type="entry name" value="PRK11493.1"/>
    <property type="match status" value="1"/>
</dbReference>
<dbReference type="InterPro" id="IPR045078">
    <property type="entry name" value="TST/MPST-like"/>
</dbReference>
<dbReference type="CDD" id="cd01448">
    <property type="entry name" value="TST_Repeat_1"/>
    <property type="match status" value="1"/>
</dbReference>
<keyword evidence="9" id="KW-1185">Reference proteome</keyword>
<dbReference type="GO" id="GO:0005737">
    <property type="term" value="C:cytoplasm"/>
    <property type="evidence" value="ECO:0007669"/>
    <property type="project" value="UniProtKB-SubCell"/>
</dbReference>
<dbReference type="GO" id="GO:0016784">
    <property type="term" value="F:3-mercaptopyruvate sulfurtransferase activity"/>
    <property type="evidence" value="ECO:0007669"/>
    <property type="project" value="UniProtKB-EC"/>
</dbReference>